<dbReference type="EMBL" id="UGSO01000001">
    <property type="protein sequence ID" value="SUB15635.1"/>
    <property type="molecule type" value="Genomic_DNA"/>
</dbReference>
<dbReference type="AlphaFoldDB" id="A0A379ACL1"/>
<reference evidence="1 2" key="1">
    <citation type="submission" date="2018-06" db="EMBL/GenBank/DDBJ databases">
        <authorList>
            <consortium name="Pathogen Informatics"/>
            <person name="Doyle S."/>
        </authorList>
    </citation>
    <scope>NUCLEOTIDE SEQUENCE [LARGE SCALE GENOMIC DNA]</scope>
    <source>
        <strain evidence="1 2">NCTC9381</strain>
    </source>
</reference>
<dbReference type="Gene3D" id="3.40.50.1100">
    <property type="match status" value="1"/>
</dbReference>
<dbReference type="GO" id="GO:0004124">
    <property type="term" value="F:cysteine synthase activity"/>
    <property type="evidence" value="ECO:0007669"/>
    <property type="project" value="UniProtKB-EC"/>
</dbReference>
<keyword evidence="2" id="KW-1185">Reference proteome</keyword>
<keyword evidence="1" id="KW-0808">Transferase</keyword>
<accession>A0A379ACL1</accession>
<dbReference type="EC" id="2.5.1.47" evidence="1"/>
<dbReference type="InterPro" id="IPR036052">
    <property type="entry name" value="TrpB-like_PALP_sf"/>
</dbReference>
<dbReference type="SUPFAM" id="SSF53686">
    <property type="entry name" value="Tryptophan synthase beta subunit-like PLP-dependent enzymes"/>
    <property type="match status" value="1"/>
</dbReference>
<organism evidence="1 2">
    <name type="scientific">Enterobacter agglomerans</name>
    <name type="common">Erwinia herbicola</name>
    <name type="synonym">Pantoea agglomerans</name>
    <dbReference type="NCBI Taxonomy" id="549"/>
    <lineage>
        <taxon>Bacteria</taxon>
        <taxon>Pseudomonadati</taxon>
        <taxon>Pseudomonadota</taxon>
        <taxon>Gammaproteobacteria</taxon>
        <taxon>Enterobacterales</taxon>
        <taxon>Erwiniaceae</taxon>
        <taxon>Pantoea</taxon>
        <taxon>Pantoea agglomerans group</taxon>
    </lineage>
</organism>
<name>A0A379ACL1_ENTAG</name>
<proteinExistence type="predicted"/>
<dbReference type="Proteomes" id="UP000254640">
    <property type="component" value="Unassembled WGS sequence"/>
</dbReference>
<dbReference type="UniPathway" id="UPA00136">
    <property type="reaction ID" value="UER00200"/>
</dbReference>
<evidence type="ECO:0000313" key="1">
    <source>
        <dbReference type="EMBL" id="SUB15635.1"/>
    </source>
</evidence>
<sequence length="56" mass="6220">MGTTGTITGVGRYLKELNTGVQVIGLQPSEGSSIPGIRRWPLAYLPGIYRPIWWMM</sequence>
<evidence type="ECO:0000313" key="2">
    <source>
        <dbReference type="Proteomes" id="UP000254640"/>
    </source>
</evidence>
<protein>
    <submittedName>
        <fullName evidence="1">Cysteine synthase B</fullName>
        <ecNumber evidence="1">2.5.1.47</ecNumber>
    </submittedName>
</protein>
<gene>
    <name evidence="1" type="primary">cysM_2</name>
    <name evidence="1" type="ORF">NCTC9381_01522</name>
</gene>